<organism evidence="9 10">
    <name type="scientific">Qipengyuania algicida</name>
    <dbReference type="NCBI Taxonomy" id="1836209"/>
    <lineage>
        <taxon>Bacteria</taxon>
        <taxon>Pseudomonadati</taxon>
        <taxon>Pseudomonadota</taxon>
        <taxon>Alphaproteobacteria</taxon>
        <taxon>Sphingomonadales</taxon>
        <taxon>Erythrobacteraceae</taxon>
        <taxon>Qipengyuania</taxon>
    </lineage>
</organism>
<proteinExistence type="predicted"/>
<evidence type="ECO:0000256" key="3">
    <source>
        <dbReference type="ARBA" id="ARBA00022553"/>
    </source>
</evidence>
<dbReference type="GO" id="GO:0004673">
    <property type="term" value="F:protein histidine kinase activity"/>
    <property type="evidence" value="ECO:0007669"/>
    <property type="project" value="UniProtKB-EC"/>
</dbReference>
<comment type="catalytic activity">
    <reaction evidence="1">
        <text>ATP + protein L-histidine = ADP + protein N-phospho-L-histidine.</text>
        <dbReference type="EC" id="2.7.13.3"/>
    </reaction>
</comment>
<accession>A0A845AIW0</accession>
<dbReference type="SUPFAM" id="SSF55785">
    <property type="entry name" value="PYP-like sensor domain (PAS domain)"/>
    <property type="match status" value="2"/>
</dbReference>
<reference evidence="9 10" key="1">
    <citation type="submission" date="2019-12" db="EMBL/GenBank/DDBJ databases">
        <title>Genomic-based taxomic classification of the family Erythrobacteraceae.</title>
        <authorList>
            <person name="Xu L."/>
        </authorList>
    </citation>
    <scope>NUCLEOTIDE SEQUENCE [LARGE SCALE GENOMIC DNA]</scope>
    <source>
        <strain evidence="9 10">KEMB 9005-328</strain>
    </source>
</reference>
<evidence type="ECO:0000256" key="2">
    <source>
        <dbReference type="ARBA" id="ARBA00012438"/>
    </source>
</evidence>
<keyword evidence="6" id="KW-0418">Kinase</keyword>
<dbReference type="Gene3D" id="3.30.450.20">
    <property type="entry name" value="PAS domain"/>
    <property type="match status" value="2"/>
</dbReference>
<sequence>MLMDSDLQLVWMNDAYLRATMRERGAIIGRKMFEAFPSEGESFQLLSSSLEHVLKTGEPDEIALIRYPIQNRDGSVDTHYWSATHTPILRDGSVEFILQHTVNVTEIEKLRQTRDEMGIMRRAQSVQAENLSLKNETKALLDYFEHAPSFTAVLLGPDHRFGAANEAYRKLVGREDLIGQTVASVLPEVVDQGFVTLLDKVYQSGEAYLGQQEELSLAVDGQPEHQKFVLNFVYQPIFDDDGSVSGIIVQGHDVSQEVQAIERQSVLVNELNHRVKNTLSIVQGLAMQSLKDREAEEGRAIFNARLRALAAAHNLLTEAYWKEALVEEIVKATSEAAVGEAIRQFDLDGDRVMLEPQAAVSLAMIVHELCTNALKYGALSSDKGRIKVRWKRDPEAASRFIFSWEEKNGPQVSTPQGTGFGTRLISRGIDQNGEESAIITFDPKGMRYTMRAGYFQQ</sequence>
<evidence type="ECO:0000259" key="8">
    <source>
        <dbReference type="SMART" id="SM00911"/>
    </source>
</evidence>
<evidence type="ECO:0000313" key="9">
    <source>
        <dbReference type="EMBL" id="MXP28785.1"/>
    </source>
</evidence>
<evidence type="ECO:0000313" key="10">
    <source>
        <dbReference type="Proteomes" id="UP000439780"/>
    </source>
</evidence>
<keyword evidence="4" id="KW-0808">Transferase</keyword>
<dbReference type="InterPro" id="IPR035965">
    <property type="entry name" value="PAS-like_dom_sf"/>
</dbReference>
<dbReference type="Pfam" id="PF07536">
    <property type="entry name" value="HWE_HK"/>
    <property type="match status" value="1"/>
</dbReference>
<keyword evidence="10" id="KW-1185">Reference proteome</keyword>
<evidence type="ECO:0000256" key="4">
    <source>
        <dbReference type="ARBA" id="ARBA00022679"/>
    </source>
</evidence>
<keyword evidence="7" id="KW-0067">ATP-binding</keyword>
<evidence type="ECO:0000256" key="5">
    <source>
        <dbReference type="ARBA" id="ARBA00022741"/>
    </source>
</evidence>
<dbReference type="OrthoDB" id="136506at2"/>
<dbReference type="PANTHER" id="PTHR41523">
    <property type="entry name" value="TWO-COMPONENT SYSTEM SENSOR PROTEIN"/>
    <property type="match status" value="1"/>
</dbReference>
<gene>
    <name evidence="9" type="ORF">GRI58_08120</name>
</gene>
<dbReference type="InterPro" id="IPR013656">
    <property type="entry name" value="PAS_4"/>
</dbReference>
<dbReference type="GO" id="GO:0005524">
    <property type="term" value="F:ATP binding"/>
    <property type="evidence" value="ECO:0007669"/>
    <property type="project" value="UniProtKB-KW"/>
</dbReference>
<dbReference type="EC" id="2.7.13.3" evidence="2"/>
<feature type="domain" description="Signal transduction histidine kinase HWE region" evidence="8">
    <location>
        <begin position="270"/>
        <end position="351"/>
    </location>
</feature>
<dbReference type="Pfam" id="PF08448">
    <property type="entry name" value="PAS_4"/>
    <property type="match status" value="2"/>
</dbReference>
<keyword evidence="3" id="KW-0597">Phosphoprotein</keyword>
<protein>
    <recommendedName>
        <fullName evidence="2">histidine kinase</fullName>
        <ecNumber evidence="2">2.7.13.3</ecNumber>
    </recommendedName>
</protein>
<dbReference type="SMART" id="SM00911">
    <property type="entry name" value="HWE_HK"/>
    <property type="match status" value="1"/>
</dbReference>
<name>A0A845AIW0_9SPHN</name>
<dbReference type="InterPro" id="IPR000014">
    <property type="entry name" value="PAS"/>
</dbReference>
<comment type="caution">
    <text evidence="9">The sequence shown here is derived from an EMBL/GenBank/DDBJ whole genome shotgun (WGS) entry which is preliminary data.</text>
</comment>
<dbReference type="InterPro" id="IPR036890">
    <property type="entry name" value="HATPase_C_sf"/>
</dbReference>
<dbReference type="Gene3D" id="3.30.565.10">
    <property type="entry name" value="Histidine kinase-like ATPase, C-terminal domain"/>
    <property type="match status" value="1"/>
</dbReference>
<evidence type="ECO:0000256" key="7">
    <source>
        <dbReference type="ARBA" id="ARBA00022840"/>
    </source>
</evidence>
<dbReference type="EMBL" id="WTYA01000005">
    <property type="protein sequence ID" value="MXP28785.1"/>
    <property type="molecule type" value="Genomic_DNA"/>
</dbReference>
<dbReference type="SUPFAM" id="SSF55874">
    <property type="entry name" value="ATPase domain of HSP90 chaperone/DNA topoisomerase II/histidine kinase"/>
    <property type="match status" value="1"/>
</dbReference>
<evidence type="ECO:0000256" key="1">
    <source>
        <dbReference type="ARBA" id="ARBA00000085"/>
    </source>
</evidence>
<evidence type="ECO:0000256" key="6">
    <source>
        <dbReference type="ARBA" id="ARBA00022777"/>
    </source>
</evidence>
<dbReference type="AlphaFoldDB" id="A0A845AIW0"/>
<keyword evidence="5" id="KW-0547">Nucleotide-binding</keyword>
<dbReference type="CDD" id="cd00130">
    <property type="entry name" value="PAS"/>
    <property type="match status" value="1"/>
</dbReference>
<dbReference type="PANTHER" id="PTHR41523:SF7">
    <property type="entry name" value="HISTIDINE KINASE"/>
    <property type="match status" value="1"/>
</dbReference>
<dbReference type="Proteomes" id="UP000439780">
    <property type="component" value="Unassembled WGS sequence"/>
</dbReference>
<dbReference type="InterPro" id="IPR011102">
    <property type="entry name" value="Sig_transdc_His_kinase_HWE"/>
</dbReference>